<organism evidence="2 3">
    <name type="scientific">Coptis chinensis</name>
    <dbReference type="NCBI Taxonomy" id="261450"/>
    <lineage>
        <taxon>Eukaryota</taxon>
        <taxon>Viridiplantae</taxon>
        <taxon>Streptophyta</taxon>
        <taxon>Embryophyta</taxon>
        <taxon>Tracheophyta</taxon>
        <taxon>Spermatophyta</taxon>
        <taxon>Magnoliopsida</taxon>
        <taxon>Ranunculales</taxon>
        <taxon>Ranunculaceae</taxon>
        <taxon>Coptidoideae</taxon>
        <taxon>Coptis</taxon>
    </lineage>
</organism>
<protein>
    <submittedName>
        <fullName evidence="2">Uncharacterized protein</fullName>
    </submittedName>
</protein>
<name>A0A835LK91_9MAGN</name>
<feature type="transmembrane region" description="Helical" evidence="1">
    <location>
        <begin position="12"/>
        <end position="32"/>
    </location>
</feature>
<keyword evidence="3" id="KW-1185">Reference proteome</keyword>
<dbReference type="AlphaFoldDB" id="A0A835LK91"/>
<keyword evidence="1" id="KW-1133">Transmembrane helix</keyword>
<sequence length="100" mass="11081">MPREVEAIMVMFVVRIPIASMQIIALDTAAFARKDMKATPIGTGILLLTLVLSLSWGYKRKIKEKNHRRNGGGNGWVCKGLSDNTEIAVKKSKVVDQNQI</sequence>
<comment type="caution">
    <text evidence="2">The sequence shown here is derived from an EMBL/GenBank/DDBJ whole genome shotgun (WGS) entry which is preliminary data.</text>
</comment>
<keyword evidence="1" id="KW-0472">Membrane</keyword>
<dbReference type="EMBL" id="JADFTS010000009">
    <property type="protein sequence ID" value="KAF9590396.1"/>
    <property type="molecule type" value="Genomic_DNA"/>
</dbReference>
<evidence type="ECO:0000313" key="2">
    <source>
        <dbReference type="EMBL" id="KAF9590396.1"/>
    </source>
</evidence>
<evidence type="ECO:0000256" key="1">
    <source>
        <dbReference type="SAM" id="Phobius"/>
    </source>
</evidence>
<keyword evidence="1" id="KW-0812">Transmembrane</keyword>
<reference evidence="2 3" key="1">
    <citation type="submission" date="2020-10" db="EMBL/GenBank/DDBJ databases">
        <title>The Coptis chinensis genome and diversification of protoberbering-type alkaloids.</title>
        <authorList>
            <person name="Wang B."/>
            <person name="Shu S."/>
            <person name="Song C."/>
            <person name="Liu Y."/>
        </authorList>
    </citation>
    <scope>NUCLEOTIDE SEQUENCE [LARGE SCALE GENOMIC DNA]</scope>
    <source>
        <strain evidence="2">HL-2020</strain>
        <tissue evidence="2">Leaf</tissue>
    </source>
</reference>
<dbReference type="Proteomes" id="UP000631114">
    <property type="component" value="Unassembled WGS sequence"/>
</dbReference>
<accession>A0A835LK91</accession>
<proteinExistence type="predicted"/>
<feature type="transmembrane region" description="Helical" evidence="1">
    <location>
        <begin position="38"/>
        <end position="58"/>
    </location>
</feature>
<gene>
    <name evidence="2" type="ORF">IFM89_034189</name>
</gene>
<evidence type="ECO:0000313" key="3">
    <source>
        <dbReference type="Proteomes" id="UP000631114"/>
    </source>
</evidence>